<evidence type="ECO:0000256" key="1">
    <source>
        <dbReference type="SAM" id="Phobius"/>
    </source>
</evidence>
<organism evidence="2 3">
    <name type="scientific">Rhodococcus chondri</name>
    <dbReference type="NCBI Taxonomy" id="3065941"/>
    <lineage>
        <taxon>Bacteria</taxon>
        <taxon>Bacillati</taxon>
        <taxon>Actinomycetota</taxon>
        <taxon>Actinomycetes</taxon>
        <taxon>Mycobacteriales</taxon>
        <taxon>Nocardiaceae</taxon>
        <taxon>Rhodococcus</taxon>
    </lineage>
</organism>
<dbReference type="RefSeq" id="WP_330154118.1">
    <property type="nucleotide sequence ID" value="NZ_JAUZMZ010000182.1"/>
</dbReference>
<sequence length="142" mass="15296">MAQRGAPEPDPDRRDIGSIGPFLGAVAVIVILIVGVVLAQVLSPAGDVLDDDERINRAVADYVRAHNEDDTAVLDRLRCESLPAEEAPLAEVDGDVEFDGTGEVSIDGDRGTVEVRTVVDGTRGAETWQVTRVGDVWRICRF</sequence>
<comment type="caution">
    <text evidence="2">The sequence shown here is derived from an EMBL/GenBank/DDBJ whole genome shotgun (WGS) entry which is preliminary data.</text>
</comment>
<dbReference type="EMBL" id="JAUZMZ010000182">
    <property type="protein sequence ID" value="MEE2034760.1"/>
    <property type="molecule type" value="Genomic_DNA"/>
</dbReference>
<evidence type="ECO:0000313" key="3">
    <source>
        <dbReference type="Proteomes" id="UP001331936"/>
    </source>
</evidence>
<dbReference type="Proteomes" id="UP001331936">
    <property type="component" value="Unassembled WGS sequence"/>
</dbReference>
<protein>
    <recommendedName>
        <fullName evidence="4">Lumazine-binding protein</fullName>
    </recommendedName>
</protein>
<name>A0ABU7JXL2_9NOCA</name>
<keyword evidence="3" id="KW-1185">Reference proteome</keyword>
<proteinExistence type="predicted"/>
<evidence type="ECO:0000313" key="2">
    <source>
        <dbReference type="EMBL" id="MEE2034760.1"/>
    </source>
</evidence>
<keyword evidence="1" id="KW-0472">Membrane</keyword>
<accession>A0ABU7JXL2</accession>
<reference evidence="2 3" key="1">
    <citation type="submission" date="2023-08" db="EMBL/GenBank/DDBJ databases">
        <authorList>
            <person name="Girao M."/>
            <person name="Carvalho M.F."/>
        </authorList>
    </citation>
    <scope>NUCLEOTIDE SEQUENCE [LARGE SCALE GENOMIC DNA]</scope>
    <source>
        <strain evidence="2 3">CC-R104</strain>
    </source>
</reference>
<evidence type="ECO:0008006" key="4">
    <source>
        <dbReference type="Google" id="ProtNLM"/>
    </source>
</evidence>
<keyword evidence="1" id="KW-0812">Transmembrane</keyword>
<gene>
    <name evidence="2" type="ORF">Q8814_22055</name>
</gene>
<feature type="transmembrane region" description="Helical" evidence="1">
    <location>
        <begin position="21"/>
        <end position="42"/>
    </location>
</feature>
<keyword evidence="1" id="KW-1133">Transmembrane helix</keyword>